<feature type="transmembrane region" description="Helical" evidence="6">
    <location>
        <begin position="382"/>
        <end position="402"/>
    </location>
</feature>
<gene>
    <name evidence="8" type="ORF">METZ01_LOCUS231465</name>
</gene>
<evidence type="ECO:0000256" key="4">
    <source>
        <dbReference type="ARBA" id="ARBA00022989"/>
    </source>
</evidence>
<dbReference type="EMBL" id="UINC01057451">
    <property type="protein sequence ID" value="SVB78611.1"/>
    <property type="molecule type" value="Genomic_DNA"/>
</dbReference>
<proteinExistence type="predicted"/>
<feature type="transmembrane region" description="Helical" evidence="6">
    <location>
        <begin position="45"/>
        <end position="69"/>
    </location>
</feature>
<dbReference type="InterPro" id="IPR052983">
    <property type="entry name" value="MFS_Riboflavin_Transporter"/>
</dbReference>
<evidence type="ECO:0000256" key="5">
    <source>
        <dbReference type="ARBA" id="ARBA00023136"/>
    </source>
</evidence>
<dbReference type="PANTHER" id="PTHR43385:SF1">
    <property type="entry name" value="RIBOFLAVIN TRANSPORTER RIBJ"/>
    <property type="match status" value="1"/>
</dbReference>
<dbReference type="PANTHER" id="PTHR43385">
    <property type="entry name" value="RIBOFLAVIN TRANSPORTER RIBJ"/>
    <property type="match status" value="1"/>
</dbReference>
<dbReference type="Pfam" id="PF07690">
    <property type="entry name" value="MFS_1"/>
    <property type="match status" value="1"/>
</dbReference>
<feature type="transmembrane region" description="Helical" evidence="6">
    <location>
        <begin position="167"/>
        <end position="187"/>
    </location>
</feature>
<dbReference type="PROSITE" id="PS50850">
    <property type="entry name" value="MFS"/>
    <property type="match status" value="1"/>
</dbReference>
<evidence type="ECO:0000256" key="1">
    <source>
        <dbReference type="ARBA" id="ARBA00004141"/>
    </source>
</evidence>
<dbReference type="GO" id="GO:0016020">
    <property type="term" value="C:membrane"/>
    <property type="evidence" value="ECO:0007669"/>
    <property type="project" value="UniProtKB-SubCell"/>
</dbReference>
<protein>
    <recommendedName>
        <fullName evidence="7">Major facilitator superfamily (MFS) profile domain-containing protein</fullName>
    </recommendedName>
</protein>
<evidence type="ECO:0000256" key="6">
    <source>
        <dbReference type="SAM" id="Phobius"/>
    </source>
</evidence>
<dbReference type="AlphaFoldDB" id="A0A382GWQ4"/>
<comment type="subcellular location">
    <subcellularLocation>
        <location evidence="1">Membrane</location>
        <topology evidence="1">Multi-pass membrane protein</topology>
    </subcellularLocation>
</comment>
<sequence>MSKFVYGWVIVGVMGIISFVGMGLLSLNFGLFIKPMGEDLGIGRATFGLAQSSMMISAAISAPFVGHLIDRFGPRILLPLAATITIGAIFFLSFSKNSWQIVSVFIIMGFMNFNNPGNMFVSVPIVKWFVINRGKAFSFVSLGIPIGAIVFIPLTQYFINNFGWESSLIYMGFLGLVIIVPVSLIFLRREPKDMGLNPDGLLNDEFVPDGFEGSMEKSFTLRQSVGTYTYWQLIVIFALFYFAIGTIALHRIPAFMDRGLDPTLVSISTAFDAVCAGITSFIVGFLVSKINSRWIASASFICLVVASVITIYAFSFWVMFVSMAIFGVGIGGLMFIQNYIWAEQFGREHVGAIKGSSYLLIMLIGGIGAPLAGYVYDQIGSYNFVWWIGICLLFLASILILVN</sequence>
<dbReference type="SUPFAM" id="SSF103473">
    <property type="entry name" value="MFS general substrate transporter"/>
    <property type="match status" value="1"/>
</dbReference>
<evidence type="ECO:0000256" key="3">
    <source>
        <dbReference type="ARBA" id="ARBA00022692"/>
    </source>
</evidence>
<reference evidence="8" key="1">
    <citation type="submission" date="2018-05" db="EMBL/GenBank/DDBJ databases">
        <authorList>
            <person name="Lanie J.A."/>
            <person name="Ng W.-L."/>
            <person name="Kazmierczak K.M."/>
            <person name="Andrzejewski T.M."/>
            <person name="Davidsen T.M."/>
            <person name="Wayne K.J."/>
            <person name="Tettelin H."/>
            <person name="Glass J.I."/>
            <person name="Rusch D."/>
            <person name="Podicherti R."/>
            <person name="Tsui H.-C.T."/>
            <person name="Winkler M.E."/>
        </authorList>
    </citation>
    <scope>NUCLEOTIDE SEQUENCE</scope>
</reference>
<feature type="transmembrane region" description="Helical" evidence="6">
    <location>
        <begin position="98"/>
        <end position="115"/>
    </location>
</feature>
<dbReference type="GO" id="GO:0022857">
    <property type="term" value="F:transmembrane transporter activity"/>
    <property type="evidence" value="ECO:0007669"/>
    <property type="project" value="InterPro"/>
</dbReference>
<keyword evidence="5 6" id="KW-0472">Membrane</keyword>
<feature type="transmembrane region" description="Helical" evidence="6">
    <location>
        <begin position="264"/>
        <end position="287"/>
    </location>
</feature>
<feature type="transmembrane region" description="Helical" evidence="6">
    <location>
        <begin position="294"/>
        <end position="312"/>
    </location>
</feature>
<feature type="transmembrane region" description="Helical" evidence="6">
    <location>
        <begin position="230"/>
        <end position="252"/>
    </location>
</feature>
<evidence type="ECO:0000256" key="2">
    <source>
        <dbReference type="ARBA" id="ARBA00022448"/>
    </source>
</evidence>
<dbReference type="InterPro" id="IPR011701">
    <property type="entry name" value="MFS"/>
</dbReference>
<evidence type="ECO:0000313" key="8">
    <source>
        <dbReference type="EMBL" id="SVB78611.1"/>
    </source>
</evidence>
<feature type="transmembrane region" description="Helical" evidence="6">
    <location>
        <begin position="76"/>
        <end position="92"/>
    </location>
</feature>
<organism evidence="8">
    <name type="scientific">marine metagenome</name>
    <dbReference type="NCBI Taxonomy" id="408172"/>
    <lineage>
        <taxon>unclassified sequences</taxon>
        <taxon>metagenomes</taxon>
        <taxon>ecological metagenomes</taxon>
    </lineage>
</organism>
<keyword evidence="3 6" id="KW-0812">Transmembrane</keyword>
<feature type="transmembrane region" description="Helical" evidence="6">
    <location>
        <begin position="7"/>
        <end position="33"/>
    </location>
</feature>
<evidence type="ECO:0000259" key="7">
    <source>
        <dbReference type="PROSITE" id="PS50850"/>
    </source>
</evidence>
<dbReference type="Gene3D" id="1.20.1250.20">
    <property type="entry name" value="MFS general substrate transporter like domains"/>
    <property type="match status" value="2"/>
</dbReference>
<feature type="non-terminal residue" evidence="8">
    <location>
        <position position="1"/>
    </location>
</feature>
<dbReference type="InterPro" id="IPR036259">
    <property type="entry name" value="MFS_trans_sf"/>
</dbReference>
<feature type="transmembrane region" description="Helical" evidence="6">
    <location>
        <begin position="357"/>
        <end position="376"/>
    </location>
</feature>
<keyword evidence="2" id="KW-0813">Transport</keyword>
<feature type="domain" description="Major facilitator superfamily (MFS) profile" evidence="7">
    <location>
        <begin position="7"/>
        <end position="403"/>
    </location>
</feature>
<feature type="transmembrane region" description="Helical" evidence="6">
    <location>
        <begin position="318"/>
        <end position="336"/>
    </location>
</feature>
<keyword evidence="4 6" id="KW-1133">Transmembrane helix</keyword>
<feature type="non-terminal residue" evidence="8">
    <location>
        <position position="403"/>
    </location>
</feature>
<accession>A0A382GWQ4</accession>
<feature type="transmembrane region" description="Helical" evidence="6">
    <location>
        <begin position="136"/>
        <end position="155"/>
    </location>
</feature>
<name>A0A382GWQ4_9ZZZZ</name>
<dbReference type="InterPro" id="IPR020846">
    <property type="entry name" value="MFS_dom"/>
</dbReference>